<keyword evidence="8" id="KW-1185">Reference proteome</keyword>
<dbReference type="RefSeq" id="WP_209556100.1">
    <property type="nucleotide sequence ID" value="NZ_JAEDXU010000001.1"/>
</dbReference>
<dbReference type="SUPFAM" id="SSF51445">
    <property type="entry name" value="(Trans)glycosidases"/>
    <property type="match status" value="1"/>
</dbReference>
<feature type="signal peptide" evidence="6">
    <location>
        <begin position="1"/>
        <end position="28"/>
    </location>
</feature>
<dbReference type="Gene3D" id="3.20.20.80">
    <property type="entry name" value="Glycosidases"/>
    <property type="match status" value="1"/>
</dbReference>
<reference evidence="7 8" key="1">
    <citation type="submission" date="2020-12" db="EMBL/GenBank/DDBJ databases">
        <title>Vagococcus allomyrinae sp. nov. and Enterococcus lavae sp. nov., isolated from the larvae of Allomyrina dichotoma.</title>
        <authorList>
            <person name="Lee S.D."/>
        </authorList>
    </citation>
    <scope>NUCLEOTIDE SEQUENCE [LARGE SCALE GENOMIC DNA]</scope>
    <source>
        <strain evidence="7 8">BWM-S5</strain>
    </source>
</reference>
<dbReference type="EC" id="3.2.1.17" evidence="4"/>
<dbReference type="PROSITE" id="PS00953">
    <property type="entry name" value="GLYCOSYL_HYDROL_F25_1"/>
    <property type="match status" value="1"/>
</dbReference>
<dbReference type="InterPro" id="IPR018077">
    <property type="entry name" value="Glyco_hydro_fam25_subgr"/>
</dbReference>
<feature type="compositionally biased region" description="Acidic residues" evidence="5">
    <location>
        <begin position="71"/>
        <end position="95"/>
    </location>
</feature>
<dbReference type="PANTHER" id="PTHR34135">
    <property type="entry name" value="LYSOZYME"/>
    <property type="match status" value="1"/>
</dbReference>
<dbReference type="InterPro" id="IPR002053">
    <property type="entry name" value="Glyco_hydro_25"/>
</dbReference>
<dbReference type="Gene3D" id="2.60.40.3760">
    <property type="match status" value="6"/>
</dbReference>
<evidence type="ECO:0000256" key="3">
    <source>
        <dbReference type="ARBA" id="ARBA00023295"/>
    </source>
</evidence>
<dbReference type="Proteomes" id="UP000673375">
    <property type="component" value="Unassembled WGS sequence"/>
</dbReference>
<comment type="catalytic activity">
    <reaction evidence="4">
        <text>Hydrolysis of (1-&gt;4)-beta-linkages between N-acetylmuramic acid and N-acetyl-D-glucosamine residues in a peptidoglycan and between N-acetyl-D-glucosamine residues in chitodextrins.</text>
        <dbReference type="EC" id="3.2.1.17"/>
    </reaction>
</comment>
<gene>
    <name evidence="7" type="ORF">I6N96_03505</name>
</gene>
<dbReference type="EMBL" id="JAEDXU010000001">
    <property type="protein sequence ID" value="MBP1045330.1"/>
    <property type="molecule type" value="Genomic_DNA"/>
</dbReference>
<protein>
    <recommendedName>
        <fullName evidence="4">Lysozyme</fullName>
        <ecNumber evidence="4">3.2.1.17</ecNumber>
    </recommendedName>
</protein>
<keyword evidence="2 4" id="KW-0378">Hydrolase</keyword>
<feature type="compositionally biased region" description="Low complexity" evidence="5">
    <location>
        <begin position="54"/>
        <end position="70"/>
    </location>
</feature>
<evidence type="ECO:0000256" key="6">
    <source>
        <dbReference type="SAM" id="SignalP"/>
    </source>
</evidence>
<keyword evidence="3 4" id="KW-0326">Glycosidase</keyword>
<evidence type="ECO:0000256" key="1">
    <source>
        <dbReference type="ARBA" id="ARBA00010646"/>
    </source>
</evidence>
<sequence>MNKKNICSFVVCTSLVISSAAPIMVVSAEGNEEVQNGESQYNDTLINEQVTGISSSESLVDTDSSSVGTEAAEEETTQSETTEETTETTEEEVSDPDAYTEPAPSSRSDLSVASRSLARSAIDTVTAGEANRPKVSFIDVSSHNGTITTSQYQMMKTYGVKGVVVKLTEGTTYFNTFAQSQIANAKAAGLKVSVYHYSHYTTAAGAQAEANYFVSKAASLSLSKDTVMVNDIEEGTMNISSLNSNTMSFKQRLNSLGYNNVAYYMSRSWLDVAGGNFQTATFGKGNIWVAQYPYTPTASQNWNSDYSSWQWSSNFFFPGISHAFDMNTDYTGLFTEESTDKWDPSIPVTGTTSIADTTGTETTFRATATVSAGGYVPYKVYFPTWSINGGQDDIVWYEGKLNSDGTWTADIDISKHKTVGNYTSHVYVQMLASSSNIFIGSNDFVISPVTMDAQIVNYDKSKGTFDVITTGTSVSGIKQVRLPVWSKENQSDLYWYDAVRQSDGSYKATVNIKNHSYNTGTYTIHSYLYGNNGLSAAKALSQKVEASEVTSSTTITDTKKTETTYTLTADVATGVYGTLKEVSFAVWSSQGGQDDIRWYVASKQSNGKYTATVNINNHKTAGEYVVHTYIKLPNGTSKFMSNDRFTVTAPTASVTSTDFNKTKGTFDVTVNVSAPAGVKEVNVPVWSKSNQSDIKWYKGTKQSNGTYKVTVDVKNHQYNSGNYKVHVYAQTNNSLSRFASISNGVTVSLPAITGSIKVTPNSTETTYNAVLTVNMGVYGTAKQILLPVWSDKNGQDDIKWYVGKRNSDGTYSAPITISNHKDAGKYNLHVYAQLSNGTNKYVTATTFNVTAPTATVSTGAFNKSAGTFTVTVKGSSKSGFSKILVPVWSKSNQSDMKWYEAVRQSDGTYKVTVNIKNHGNNKGKYNVHTYLYAANGVTGFAAAAPVTVS</sequence>
<name>A0ABS4CFC1_9ENTE</name>
<evidence type="ECO:0000256" key="4">
    <source>
        <dbReference type="RuleBase" id="RU361176"/>
    </source>
</evidence>
<evidence type="ECO:0000313" key="7">
    <source>
        <dbReference type="EMBL" id="MBP1045330.1"/>
    </source>
</evidence>
<evidence type="ECO:0000256" key="5">
    <source>
        <dbReference type="SAM" id="MobiDB-lite"/>
    </source>
</evidence>
<dbReference type="Pfam" id="PF01183">
    <property type="entry name" value="Glyco_hydro_25"/>
    <property type="match status" value="1"/>
</dbReference>
<dbReference type="InterPro" id="IPR017853">
    <property type="entry name" value="GH"/>
</dbReference>
<organism evidence="7 8">
    <name type="scientific">Enterococcus larvae</name>
    <dbReference type="NCBI Taxonomy" id="2794352"/>
    <lineage>
        <taxon>Bacteria</taxon>
        <taxon>Bacillati</taxon>
        <taxon>Bacillota</taxon>
        <taxon>Bacilli</taxon>
        <taxon>Lactobacillales</taxon>
        <taxon>Enterococcaceae</taxon>
        <taxon>Enterococcus</taxon>
    </lineage>
</organism>
<evidence type="ECO:0000256" key="2">
    <source>
        <dbReference type="ARBA" id="ARBA00022801"/>
    </source>
</evidence>
<evidence type="ECO:0000313" key="8">
    <source>
        <dbReference type="Proteomes" id="UP000673375"/>
    </source>
</evidence>
<dbReference type="SMART" id="SM00641">
    <property type="entry name" value="Glyco_25"/>
    <property type="match status" value="1"/>
</dbReference>
<dbReference type="PANTHER" id="PTHR34135:SF2">
    <property type="entry name" value="LYSOZYME"/>
    <property type="match status" value="1"/>
</dbReference>
<dbReference type="PROSITE" id="PS51904">
    <property type="entry name" value="GLYCOSYL_HYDROL_F25_2"/>
    <property type="match status" value="1"/>
</dbReference>
<feature type="chain" id="PRO_5046346613" description="Lysozyme" evidence="6">
    <location>
        <begin position="29"/>
        <end position="949"/>
    </location>
</feature>
<comment type="caution">
    <text evidence="7">The sequence shown here is derived from an EMBL/GenBank/DDBJ whole genome shotgun (WGS) entry which is preliminary data.</text>
</comment>
<dbReference type="CDD" id="cd06522">
    <property type="entry name" value="GH25_AtlA-like"/>
    <property type="match status" value="1"/>
</dbReference>
<proteinExistence type="inferred from homology"/>
<dbReference type="InterPro" id="IPR008270">
    <property type="entry name" value="Glyco_hydro_25_AS"/>
</dbReference>
<feature type="region of interest" description="Disordered" evidence="5">
    <location>
        <begin position="52"/>
        <end position="112"/>
    </location>
</feature>
<keyword evidence="6" id="KW-0732">Signal</keyword>
<dbReference type="Pfam" id="PF08481">
    <property type="entry name" value="GBS_Bsp-like"/>
    <property type="match status" value="6"/>
</dbReference>
<accession>A0ABS4CFC1</accession>
<dbReference type="InterPro" id="IPR013688">
    <property type="entry name" value="GBS_Bsp-like"/>
</dbReference>
<comment type="similarity">
    <text evidence="1 4">Belongs to the glycosyl hydrolase 25 family.</text>
</comment>